<protein>
    <submittedName>
        <fullName evidence="2">Uncharacterized protein</fullName>
    </submittedName>
</protein>
<feature type="region of interest" description="Disordered" evidence="1">
    <location>
        <begin position="183"/>
        <end position="207"/>
    </location>
</feature>
<dbReference type="AlphaFoldDB" id="A0AAN9NF15"/>
<reference evidence="2 3" key="1">
    <citation type="submission" date="2024-01" db="EMBL/GenBank/DDBJ databases">
        <title>The genomes of 5 underutilized Papilionoideae crops provide insights into root nodulation and disease resistanc.</title>
        <authorList>
            <person name="Jiang F."/>
        </authorList>
    </citation>
    <scope>NUCLEOTIDE SEQUENCE [LARGE SCALE GENOMIC DNA]</scope>
    <source>
        <strain evidence="2">JINMINGXINNONG_FW02</strain>
        <tissue evidence="2">Leaves</tissue>
    </source>
</reference>
<feature type="compositionally biased region" description="Basic and acidic residues" evidence="1">
    <location>
        <begin position="8"/>
        <end position="17"/>
    </location>
</feature>
<evidence type="ECO:0000313" key="2">
    <source>
        <dbReference type="EMBL" id="KAK7369307.1"/>
    </source>
</evidence>
<evidence type="ECO:0000256" key="1">
    <source>
        <dbReference type="SAM" id="MobiDB-lite"/>
    </source>
</evidence>
<evidence type="ECO:0000313" key="3">
    <source>
        <dbReference type="Proteomes" id="UP001374584"/>
    </source>
</evidence>
<name>A0AAN9NF15_PHACN</name>
<comment type="caution">
    <text evidence="2">The sequence shown here is derived from an EMBL/GenBank/DDBJ whole genome shotgun (WGS) entry which is preliminary data.</text>
</comment>
<keyword evidence="3" id="KW-1185">Reference proteome</keyword>
<organism evidence="2 3">
    <name type="scientific">Phaseolus coccineus</name>
    <name type="common">Scarlet runner bean</name>
    <name type="synonym">Phaseolus multiflorus</name>
    <dbReference type="NCBI Taxonomy" id="3886"/>
    <lineage>
        <taxon>Eukaryota</taxon>
        <taxon>Viridiplantae</taxon>
        <taxon>Streptophyta</taxon>
        <taxon>Embryophyta</taxon>
        <taxon>Tracheophyta</taxon>
        <taxon>Spermatophyta</taxon>
        <taxon>Magnoliopsida</taxon>
        <taxon>eudicotyledons</taxon>
        <taxon>Gunneridae</taxon>
        <taxon>Pentapetalae</taxon>
        <taxon>rosids</taxon>
        <taxon>fabids</taxon>
        <taxon>Fabales</taxon>
        <taxon>Fabaceae</taxon>
        <taxon>Papilionoideae</taxon>
        <taxon>50 kb inversion clade</taxon>
        <taxon>NPAAA clade</taxon>
        <taxon>indigoferoid/millettioid clade</taxon>
        <taxon>Phaseoleae</taxon>
        <taxon>Phaseolus</taxon>
    </lineage>
</organism>
<dbReference type="Proteomes" id="UP001374584">
    <property type="component" value="Unassembled WGS sequence"/>
</dbReference>
<gene>
    <name evidence="2" type="ORF">VNO80_11343</name>
</gene>
<feature type="region of interest" description="Disordered" evidence="1">
    <location>
        <begin position="1"/>
        <end position="25"/>
    </location>
</feature>
<proteinExistence type="predicted"/>
<dbReference type="EMBL" id="JAYMYR010000004">
    <property type="protein sequence ID" value="KAK7369307.1"/>
    <property type="molecule type" value="Genomic_DNA"/>
</dbReference>
<accession>A0AAN9NF15</accession>
<sequence length="207" mass="22912">MDGVVEGWSRDRQKSGEKNGIGSGVAGKVEEKGNECCPKKLQIVIKDVKTYATKVKLKLFGYSINVQRTKPWKTETASFYLKLVLVIVSGWSAKDRQKSGEKNGISSAVAGEWRRKGMNCKKMQSLKMKCCFLCVHGCCVCCPVQRKLGFYLILVIAQVKARVQGLVLVRVNGWCAEGWSQDKQTSGENNGIGSGVAGRVEEKENEW</sequence>